<keyword evidence="6" id="KW-1185">Reference proteome</keyword>
<dbReference type="EMBL" id="CATOUU010000915">
    <property type="protein sequence ID" value="CAI9959161.1"/>
    <property type="molecule type" value="Genomic_DNA"/>
</dbReference>
<feature type="transmembrane region" description="Helical" evidence="1">
    <location>
        <begin position="121"/>
        <end position="142"/>
    </location>
</feature>
<evidence type="ECO:0000313" key="3">
    <source>
        <dbReference type="EMBL" id="CAI9959161.1"/>
    </source>
</evidence>
<evidence type="ECO:0000313" key="5">
    <source>
        <dbReference type="EMBL" id="CAL6114797.1"/>
    </source>
</evidence>
<sequence length="146" mass="16632">MDSESDFKFESENLVVSSGLRKRPMTISRFCCVQSPRSNLAASSLEIFRNLPTTAQSRAHFRVGAIEKILANISCLRYTGVHLRENNKLERLGQVLQHRNERRKTNIGNNIKNNDVYVHSLLLALLGWVLLVGRLGCLWIGWLHGF</sequence>
<evidence type="ECO:0000313" key="6">
    <source>
        <dbReference type="Proteomes" id="UP001642409"/>
    </source>
</evidence>
<reference evidence="2" key="1">
    <citation type="submission" date="2023-06" db="EMBL/GenBank/DDBJ databases">
        <authorList>
            <person name="Kurt Z."/>
        </authorList>
    </citation>
    <scope>NUCLEOTIDE SEQUENCE</scope>
</reference>
<keyword evidence="1" id="KW-0472">Membrane</keyword>
<reference evidence="4 6" key="2">
    <citation type="submission" date="2024-07" db="EMBL/GenBank/DDBJ databases">
        <authorList>
            <person name="Akdeniz Z."/>
        </authorList>
    </citation>
    <scope>NUCLEOTIDE SEQUENCE [LARGE SCALE GENOMIC DNA]</scope>
</reference>
<dbReference type="EMBL" id="CAXDID020000149">
    <property type="protein sequence ID" value="CAL6041355.1"/>
    <property type="molecule type" value="Genomic_DNA"/>
</dbReference>
<evidence type="ECO:0000313" key="2">
    <source>
        <dbReference type="EMBL" id="CAI9918396.1"/>
    </source>
</evidence>
<dbReference type="EMBL" id="CATOUU010000154">
    <property type="protein sequence ID" value="CAI9918396.1"/>
    <property type="molecule type" value="Genomic_DNA"/>
</dbReference>
<evidence type="ECO:0000256" key="1">
    <source>
        <dbReference type="SAM" id="Phobius"/>
    </source>
</evidence>
<dbReference type="AlphaFoldDB" id="A0AA86NFL8"/>
<organism evidence="2">
    <name type="scientific">Hexamita inflata</name>
    <dbReference type="NCBI Taxonomy" id="28002"/>
    <lineage>
        <taxon>Eukaryota</taxon>
        <taxon>Metamonada</taxon>
        <taxon>Diplomonadida</taxon>
        <taxon>Hexamitidae</taxon>
        <taxon>Hexamitinae</taxon>
        <taxon>Hexamita</taxon>
    </lineage>
</organism>
<keyword evidence="1" id="KW-0812">Transmembrane</keyword>
<comment type="caution">
    <text evidence="2">The sequence shown here is derived from an EMBL/GenBank/DDBJ whole genome shotgun (WGS) entry which is preliminary data.</text>
</comment>
<name>A0AA86NFL8_9EUKA</name>
<evidence type="ECO:0000313" key="4">
    <source>
        <dbReference type="EMBL" id="CAL6041355.1"/>
    </source>
</evidence>
<gene>
    <name evidence="4" type="ORF">HINF_LOCUS39008</name>
    <name evidence="3" type="ORF">HINF_LOCUS46806</name>
    <name evidence="2" type="ORF">HINF_LOCUS6041</name>
    <name evidence="5" type="ORF">HINF_LOCUS78300</name>
</gene>
<keyword evidence="1" id="KW-1133">Transmembrane helix</keyword>
<accession>A0AA86NFL8</accession>
<protein>
    <submittedName>
        <fullName evidence="4">Hypothetical_protein</fullName>
    </submittedName>
</protein>
<dbReference type="EMBL" id="CAXDID020000828">
    <property type="protein sequence ID" value="CAL6114797.1"/>
    <property type="molecule type" value="Genomic_DNA"/>
</dbReference>
<dbReference type="Proteomes" id="UP001642409">
    <property type="component" value="Unassembled WGS sequence"/>
</dbReference>
<proteinExistence type="predicted"/>